<organism evidence="2 3">
    <name type="scientific">Austropuccinia psidii MF-1</name>
    <dbReference type="NCBI Taxonomy" id="1389203"/>
    <lineage>
        <taxon>Eukaryota</taxon>
        <taxon>Fungi</taxon>
        <taxon>Dikarya</taxon>
        <taxon>Basidiomycota</taxon>
        <taxon>Pucciniomycotina</taxon>
        <taxon>Pucciniomycetes</taxon>
        <taxon>Pucciniales</taxon>
        <taxon>Sphaerophragmiaceae</taxon>
        <taxon>Austropuccinia</taxon>
    </lineage>
</organism>
<dbReference type="OrthoDB" id="5829234at2759"/>
<evidence type="ECO:0000313" key="2">
    <source>
        <dbReference type="EMBL" id="MBW0565292.1"/>
    </source>
</evidence>
<reference evidence="2" key="1">
    <citation type="submission" date="2021-03" db="EMBL/GenBank/DDBJ databases">
        <title>Draft genome sequence of rust myrtle Austropuccinia psidii MF-1, a brazilian biotype.</title>
        <authorList>
            <person name="Quecine M.C."/>
            <person name="Pachon D.M.R."/>
            <person name="Bonatelli M.L."/>
            <person name="Correr F.H."/>
            <person name="Franceschini L.M."/>
            <person name="Leite T.F."/>
            <person name="Margarido G.R.A."/>
            <person name="Almeida C.A."/>
            <person name="Ferrarezi J.A."/>
            <person name="Labate C.A."/>
        </authorList>
    </citation>
    <scope>NUCLEOTIDE SEQUENCE</scope>
    <source>
        <strain evidence="2">MF-1</strain>
    </source>
</reference>
<dbReference type="Pfam" id="PF17919">
    <property type="entry name" value="RT_RNaseH_2"/>
    <property type="match status" value="1"/>
</dbReference>
<comment type="caution">
    <text evidence="2">The sequence shown here is derived from an EMBL/GenBank/DDBJ whole genome shotgun (WGS) entry which is preliminary data.</text>
</comment>
<keyword evidence="3" id="KW-1185">Reference proteome</keyword>
<dbReference type="AlphaFoldDB" id="A0A9Q3JP80"/>
<dbReference type="EMBL" id="AVOT02077186">
    <property type="protein sequence ID" value="MBW0565292.1"/>
    <property type="molecule type" value="Genomic_DNA"/>
</dbReference>
<proteinExistence type="predicted"/>
<protein>
    <recommendedName>
        <fullName evidence="1">Reverse transcriptase/retrotransposon-derived protein RNase H-like domain-containing protein</fullName>
    </recommendedName>
</protein>
<name>A0A9Q3JP80_9BASI</name>
<gene>
    <name evidence="2" type="ORF">O181_105007</name>
</gene>
<dbReference type="InterPro" id="IPR043502">
    <property type="entry name" value="DNA/RNA_pol_sf"/>
</dbReference>
<accession>A0A9Q3JP80</accession>
<dbReference type="InterPro" id="IPR043128">
    <property type="entry name" value="Rev_trsase/Diguanyl_cyclase"/>
</dbReference>
<feature type="domain" description="Reverse transcriptase/retrotransposon-derived protein RNase H-like" evidence="1">
    <location>
        <begin position="58"/>
        <end position="140"/>
    </location>
</feature>
<dbReference type="Gene3D" id="3.30.70.270">
    <property type="match status" value="1"/>
</dbReference>
<dbReference type="FunFam" id="3.30.70.270:FF:000020">
    <property type="entry name" value="Transposon Tf2-6 polyprotein-like Protein"/>
    <property type="match status" value="1"/>
</dbReference>
<dbReference type="Proteomes" id="UP000765509">
    <property type="component" value="Unassembled WGS sequence"/>
</dbReference>
<evidence type="ECO:0000313" key="3">
    <source>
        <dbReference type="Proteomes" id="UP000765509"/>
    </source>
</evidence>
<sequence>MDQTKVQQILNWPPPINLKELQLFLGFANFYCHFIKNNSKKISSPTGFLKKYSCFTLNEEALRQFHQLKEVFTIAPILSHFDPSLPTIVETDASDYTLGAVLSQISDSGKHLIAFDSRKSLLAELNYEIHDKELLGIVWVSCAGELFSFLFLPPLKSSPIILHFNNTCHQGFSLAIKPAGLNFSLNFIFQSLTTLAAWLPFRMHCHMGTIFTQRGGNISSAIIQ</sequence>
<dbReference type="InterPro" id="IPR041577">
    <property type="entry name" value="RT_RNaseH_2"/>
</dbReference>
<dbReference type="SUPFAM" id="SSF56672">
    <property type="entry name" value="DNA/RNA polymerases"/>
    <property type="match status" value="1"/>
</dbReference>
<dbReference type="PANTHER" id="PTHR34072:SF52">
    <property type="entry name" value="RIBONUCLEASE H"/>
    <property type="match status" value="1"/>
</dbReference>
<dbReference type="PANTHER" id="PTHR34072">
    <property type="entry name" value="ENZYMATIC POLYPROTEIN-RELATED"/>
    <property type="match status" value="1"/>
</dbReference>
<evidence type="ECO:0000259" key="1">
    <source>
        <dbReference type="Pfam" id="PF17919"/>
    </source>
</evidence>